<gene>
    <name evidence="1" type="ORF">BDQ94DRAFT_148700</name>
</gene>
<organism evidence="1 2">
    <name type="scientific">Aspergillus welwitschiae</name>
    <dbReference type="NCBI Taxonomy" id="1341132"/>
    <lineage>
        <taxon>Eukaryota</taxon>
        <taxon>Fungi</taxon>
        <taxon>Dikarya</taxon>
        <taxon>Ascomycota</taxon>
        <taxon>Pezizomycotina</taxon>
        <taxon>Eurotiomycetes</taxon>
        <taxon>Eurotiomycetidae</taxon>
        <taxon>Eurotiales</taxon>
        <taxon>Aspergillaceae</taxon>
        <taxon>Aspergillus</taxon>
        <taxon>Aspergillus subgen. Circumdati</taxon>
    </lineage>
</organism>
<keyword evidence="2" id="KW-1185">Reference proteome</keyword>
<dbReference type="PROSITE" id="PS51257">
    <property type="entry name" value="PROKAR_LIPOPROTEIN"/>
    <property type="match status" value="1"/>
</dbReference>
<sequence length="83" mass="9137">MCDIRWGSLWGLSSCASPSPVFISSAACPQHSGTYLPSVNNWFTIQCFPPQATTPTQPQYYYTTHCFVSSTIDIPPTTVSTKE</sequence>
<proteinExistence type="predicted"/>
<reference evidence="1 2" key="1">
    <citation type="submission" date="2018-07" db="EMBL/GenBank/DDBJ databases">
        <title>The genomes of Aspergillus section Nigri reveals drivers in fungal speciation.</title>
        <authorList>
            <consortium name="DOE Joint Genome Institute"/>
            <person name="Vesth T.C."/>
            <person name="Nybo J."/>
            <person name="Theobald S."/>
            <person name="Brandl J."/>
            <person name="Frisvad J.C."/>
            <person name="Nielsen K.F."/>
            <person name="Lyhne E.K."/>
            <person name="Kogle M.E."/>
            <person name="Kuo A."/>
            <person name="Riley R."/>
            <person name="Clum A."/>
            <person name="Nolan M."/>
            <person name="Lipzen A."/>
            <person name="Salamov A."/>
            <person name="Henrissat B."/>
            <person name="Wiebenga A."/>
            <person name="De vries R.P."/>
            <person name="Grigoriev I.V."/>
            <person name="Mortensen U.H."/>
            <person name="Andersen M.R."/>
            <person name="Baker S.E."/>
        </authorList>
    </citation>
    <scope>NUCLEOTIDE SEQUENCE [LARGE SCALE GENOMIC DNA]</scope>
    <source>
        <strain evidence="1 2">CBS 139.54b</strain>
    </source>
</reference>
<accession>A0A3F3PUP1</accession>
<protein>
    <submittedName>
        <fullName evidence="1">Uncharacterized protein</fullName>
    </submittedName>
</protein>
<evidence type="ECO:0000313" key="1">
    <source>
        <dbReference type="EMBL" id="RDH30548.1"/>
    </source>
</evidence>
<dbReference type="AlphaFoldDB" id="A0A3F3PUP1"/>
<dbReference type="EMBL" id="KZ852060">
    <property type="protein sequence ID" value="RDH30548.1"/>
    <property type="molecule type" value="Genomic_DNA"/>
</dbReference>
<name>A0A3F3PUP1_9EURO</name>
<dbReference type="Proteomes" id="UP000253729">
    <property type="component" value="Unassembled WGS sequence"/>
</dbReference>
<evidence type="ECO:0000313" key="2">
    <source>
        <dbReference type="Proteomes" id="UP000253729"/>
    </source>
</evidence>
<dbReference type="GeneID" id="38135588"/>
<dbReference type="RefSeq" id="XP_026623570.1">
    <property type="nucleotide sequence ID" value="XM_026767232.1"/>
</dbReference>